<feature type="region of interest" description="Disordered" evidence="12">
    <location>
        <begin position="1"/>
        <end position="53"/>
    </location>
</feature>
<dbReference type="InterPro" id="IPR013575">
    <property type="entry name" value="IF2_assoc_dom_bac"/>
</dbReference>
<evidence type="ECO:0000313" key="15">
    <source>
        <dbReference type="Proteomes" id="UP000253910"/>
    </source>
</evidence>
<dbReference type="InterPro" id="IPR027417">
    <property type="entry name" value="P-loop_NTPase"/>
</dbReference>
<evidence type="ECO:0000256" key="9">
    <source>
        <dbReference type="HAMAP-Rule" id="MF_00100"/>
    </source>
</evidence>
<dbReference type="CDD" id="cd03692">
    <property type="entry name" value="mtIF2_IVc"/>
    <property type="match status" value="1"/>
</dbReference>
<dbReference type="Pfam" id="PF08364">
    <property type="entry name" value="IF2_assoc"/>
    <property type="match status" value="1"/>
</dbReference>
<evidence type="ECO:0000259" key="13">
    <source>
        <dbReference type="PROSITE" id="PS51722"/>
    </source>
</evidence>
<keyword evidence="7 9" id="KW-0648">Protein biosynthesis</keyword>
<feature type="compositionally biased region" description="Basic and acidic residues" evidence="12">
    <location>
        <begin position="112"/>
        <end position="159"/>
    </location>
</feature>
<evidence type="ECO:0000256" key="12">
    <source>
        <dbReference type="SAM" id="MobiDB-lite"/>
    </source>
</evidence>
<dbReference type="PANTHER" id="PTHR43381">
    <property type="entry name" value="TRANSLATION INITIATION FACTOR IF-2-RELATED"/>
    <property type="match status" value="1"/>
</dbReference>
<reference evidence="14 15" key="1">
    <citation type="submission" date="2018-05" db="EMBL/GenBank/DDBJ databases">
        <title>Draft Genome Sequences for a Diverse set of 7 Haemophilus Species.</title>
        <authorList>
            <person name="Nichols M."/>
            <person name="Topaz N."/>
            <person name="Wang X."/>
            <person name="Wang X."/>
            <person name="Boxrud D."/>
        </authorList>
    </citation>
    <scope>NUCLEOTIDE SEQUENCE [LARGE SCALE GENOMIC DNA]</scope>
    <source>
        <strain evidence="14 15">C2008001710</strain>
    </source>
</reference>
<dbReference type="NCBIfam" id="TIGR00231">
    <property type="entry name" value="small_GTP"/>
    <property type="match status" value="1"/>
</dbReference>
<keyword evidence="6 9" id="KW-0547">Nucleotide-binding</keyword>
<dbReference type="GO" id="GO:0005829">
    <property type="term" value="C:cytosol"/>
    <property type="evidence" value="ECO:0007669"/>
    <property type="project" value="TreeGrafter"/>
</dbReference>
<evidence type="ECO:0000256" key="11">
    <source>
        <dbReference type="RuleBase" id="RU000645"/>
    </source>
</evidence>
<dbReference type="InterPro" id="IPR006847">
    <property type="entry name" value="IF2_N"/>
</dbReference>
<dbReference type="FunFam" id="2.40.30.10:FF:000007">
    <property type="entry name" value="Translation initiation factor IF-2"/>
    <property type="match status" value="1"/>
</dbReference>
<dbReference type="InterPro" id="IPR000178">
    <property type="entry name" value="TF_IF2_bacterial-like"/>
</dbReference>
<gene>
    <name evidence="9" type="primary">infB</name>
    <name evidence="14" type="ORF">DPV87_04625</name>
</gene>
<dbReference type="InterPro" id="IPR000795">
    <property type="entry name" value="T_Tr_GTP-bd_dom"/>
</dbReference>
<dbReference type="InterPro" id="IPR015760">
    <property type="entry name" value="TIF_IF2"/>
</dbReference>
<proteinExistence type="inferred from homology"/>
<dbReference type="FunFam" id="2.40.30.10:FF:000008">
    <property type="entry name" value="Translation initiation factor IF-2"/>
    <property type="match status" value="1"/>
</dbReference>
<comment type="caution">
    <text evidence="9">Lacks conserved residue(s) required for the propagation of feature annotation.</text>
</comment>
<organism evidence="14 15">
    <name type="scientific">Haemophilus parainfluenzae</name>
    <dbReference type="NCBI Taxonomy" id="729"/>
    <lineage>
        <taxon>Bacteria</taxon>
        <taxon>Pseudomonadati</taxon>
        <taxon>Pseudomonadota</taxon>
        <taxon>Gammaproteobacteria</taxon>
        <taxon>Pasteurellales</taxon>
        <taxon>Pasteurellaceae</taxon>
        <taxon>Haemophilus</taxon>
    </lineage>
</organism>
<feature type="compositionally biased region" description="Basic and acidic residues" evidence="12">
    <location>
        <begin position="69"/>
        <end position="99"/>
    </location>
</feature>
<comment type="function">
    <text evidence="9 10">One of the essential components for the initiation of protein synthesis. Protects formylmethionyl-tRNA from spontaneous hydrolysis and promotes its binding to the 30S ribosomal subunits. Also involved in the hydrolysis of GTP during the formation of the 70S ribosomal complex.</text>
</comment>
<dbReference type="FunFam" id="3.40.50.10050:FF:000001">
    <property type="entry name" value="Translation initiation factor IF-2"/>
    <property type="match status" value="1"/>
</dbReference>
<feature type="binding site" evidence="9">
    <location>
        <begin position="347"/>
        <end position="354"/>
    </location>
    <ligand>
        <name>GTP</name>
        <dbReference type="ChEBI" id="CHEBI:37565"/>
    </ligand>
</feature>
<feature type="compositionally biased region" description="Basic and acidic residues" evidence="12">
    <location>
        <begin position="206"/>
        <end position="232"/>
    </location>
</feature>
<dbReference type="RefSeq" id="WP_111315282.1">
    <property type="nucleotide sequence ID" value="NZ_QEPW01000006.1"/>
</dbReference>
<dbReference type="GO" id="GO:0005525">
    <property type="term" value="F:GTP binding"/>
    <property type="evidence" value="ECO:0007669"/>
    <property type="project" value="UniProtKB-KW"/>
</dbReference>
<dbReference type="Pfam" id="PF22042">
    <property type="entry name" value="EF-G_D2"/>
    <property type="match status" value="1"/>
</dbReference>
<dbReference type="PROSITE" id="PS51722">
    <property type="entry name" value="G_TR_2"/>
    <property type="match status" value="1"/>
</dbReference>
<feature type="domain" description="Tr-type G" evidence="13">
    <location>
        <begin position="338"/>
        <end position="508"/>
    </location>
</feature>
<comment type="caution">
    <text evidence="14">The sequence shown here is derived from an EMBL/GenBank/DDBJ whole genome shotgun (WGS) entry which is preliminary data.</text>
</comment>
<evidence type="ECO:0000256" key="5">
    <source>
        <dbReference type="ARBA" id="ARBA00022540"/>
    </source>
</evidence>
<evidence type="ECO:0000256" key="4">
    <source>
        <dbReference type="ARBA" id="ARBA00022490"/>
    </source>
</evidence>
<feature type="binding site" evidence="9">
    <location>
        <begin position="448"/>
        <end position="451"/>
    </location>
    <ligand>
        <name>GTP</name>
        <dbReference type="ChEBI" id="CHEBI:37565"/>
    </ligand>
</feature>
<dbReference type="Gene3D" id="3.40.50.10050">
    <property type="entry name" value="Translation initiation factor IF- 2, domain 3"/>
    <property type="match status" value="1"/>
</dbReference>
<keyword evidence="4 9" id="KW-0963">Cytoplasm</keyword>
<dbReference type="InterPro" id="IPR005225">
    <property type="entry name" value="Small_GTP-bd"/>
</dbReference>
<dbReference type="CDD" id="cd03702">
    <property type="entry name" value="IF2_mtIF2_II"/>
    <property type="match status" value="1"/>
</dbReference>
<dbReference type="AlphaFoldDB" id="A0A369Z4M9"/>
<dbReference type="InterPro" id="IPR023115">
    <property type="entry name" value="TIF_IF2_dom3"/>
</dbReference>
<feature type="region of interest" description="Disordered" evidence="12">
    <location>
        <begin position="69"/>
        <end position="243"/>
    </location>
</feature>
<evidence type="ECO:0000256" key="7">
    <source>
        <dbReference type="ARBA" id="ARBA00022917"/>
    </source>
</evidence>
<feature type="binding site" evidence="9">
    <location>
        <begin position="394"/>
        <end position="398"/>
    </location>
    <ligand>
        <name>GTP</name>
        <dbReference type="ChEBI" id="CHEBI:37565"/>
    </ligand>
</feature>
<dbReference type="Pfam" id="PF00009">
    <property type="entry name" value="GTP_EFTU"/>
    <property type="match status" value="1"/>
</dbReference>
<dbReference type="Proteomes" id="UP000253910">
    <property type="component" value="Unassembled WGS sequence"/>
</dbReference>
<dbReference type="InterPro" id="IPR053905">
    <property type="entry name" value="EF-G-like_DII"/>
</dbReference>
<dbReference type="PANTHER" id="PTHR43381:SF5">
    <property type="entry name" value="TR-TYPE G DOMAIN-CONTAINING PROTEIN"/>
    <property type="match status" value="1"/>
</dbReference>
<dbReference type="CDD" id="cd01887">
    <property type="entry name" value="IF2_eIF5B"/>
    <property type="match status" value="1"/>
</dbReference>
<evidence type="ECO:0000256" key="2">
    <source>
        <dbReference type="ARBA" id="ARBA00007733"/>
    </source>
</evidence>
<dbReference type="FunFam" id="3.40.50.300:FF:000019">
    <property type="entry name" value="Translation initiation factor IF-2"/>
    <property type="match status" value="1"/>
</dbReference>
<evidence type="ECO:0000256" key="1">
    <source>
        <dbReference type="ARBA" id="ARBA00004496"/>
    </source>
</evidence>
<dbReference type="SUPFAM" id="SSF52540">
    <property type="entry name" value="P-loop containing nucleoside triphosphate hydrolases"/>
    <property type="match status" value="1"/>
</dbReference>
<dbReference type="InterPro" id="IPR036925">
    <property type="entry name" value="TIF_IF2_dom3_sf"/>
</dbReference>
<name>A0A369Z4M9_HAEPA</name>
<dbReference type="SUPFAM" id="SSF52156">
    <property type="entry name" value="Initiation factor IF2/eIF5b, domain 3"/>
    <property type="match status" value="1"/>
</dbReference>
<dbReference type="Gene3D" id="2.40.30.10">
    <property type="entry name" value="Translation factors"/>
    <property type="match status" value="2"/>
</dbReference>
<evidence type="ECO:0000256" key="10">
    <source>
        <dbReference type="RuleBase" id="RU000644"/>
    </source>
</evidence>
<dbReference type="GO" id="GO:0003743">
    <property type="term" value="F:translation initiation factor activity"/>
    <property type="evidence" value="ECO:0007669"/>
    <property type="project" value="UniProtKB-UniRule"/>
</dbReference>
<keyword evidence="5 9" id="KW-0396">Initiation factor</keyword>
<dbReference type="GO" id="GO:0003924">
    <property type="term" value="F:GTPase activity"/>
    <property type="evidence" value="ECO:0007669"/>
    <property type="project" value="UniProtKB-UniRule"/>
</dbReference>
<evidence type="ECO:0000256" key="3">
    <source>
        <dbReference type="ARBA" id="ARBA00020675"/>
    </source>
</evidence>
<dbReference type="Pfam" id="PF03144">
    <property type="entry name" value="GTP_EFTU_D2"/>
    <property type="match status" value="1"/>
</dbReference>
<dbReference type="InterPro" id="IPR044145">
    <property type="entry name" value="IF2_II"/>
</dbReference>
<dbReference type="SUPFAM" id="SSF50447">
    <property type="entry name" value="Translation proteins"/>
    <property type="match status" value="2"/>
</dbReference>
<dbReference type="EMBL" id="QEPW01000006">
    <property type="protein sequence ID" value="RDE92660.1"/>
    <property type="molecule type" value="Genomic_DNA"/>
</dbReference>
<accession>A0A369Z4M9</accession>
<dbReference type="HAMAP" id="MF_00100_B">
    <property type="entry name" value="IF_2_B"/>
    <property type="match status" value="1"/>
</dbReference>
<keyword evidence="8 9" id="KW-0342">GTP-binding</keyword>
<dbReference type="PROSITE" id="PS01176">
    <property type="entry name" value="IF2"/>
    <property type="match status" value="1"/>
</dbReference>
<dbReference type="Pfam" id="PF04760">
    <property type="entry name" value="IF2_N"/>
    <property type="match status" value="1"/>
</dbReference>
<comment type="subcellular location">
    <subcellularLocation>
        <location evidence="1 9 11">Cytoplasm</location>
    </subcellularLocation>
</comment>
<evidence type="ECO:0000313" key="14">
    <source>
        <dbReference type="EMBL" id="RDE92660.1"/>
    </source>
</evidence>
<sequence length="839" mass="91252">MTEDVKNADANAPKKLSIQRRTKTTVSSTTAGGKAKAVQVEVRKKRTVPTDAAKKAEEAAKLKAQQEAEAAAKKAAEEKARLAAEKAAAEKAKAEKAQAEKAANPAQSAVENKPKSVDPEKEKRKAEEAELRRKAEELARQKAEEQARKAAEEAKRYAESDSSSNDSSSEDYTDYNLSSRYALEAEDEEERRKENRGRGKNKVAKAKKERDDVKGTKNERESNRKNQKDGKFGKGKNGKKGAALQQAFTKPVQVVKQDVVIGETITVAELANKMATKATEIIKAMMKMGEMVTINQVLDQETAQLVAEELGHKVILRNENELEEEVLGDRDVNAEKVTRAPVVTIMGHVDHGKTSLLDYIRKAKVAAGEAGGITQHIGAYHVEMDDGKMITFLDTPGHAAFTSMRARGAKATDIVVLVVAADDGVMPQTIEAIQHAKAAGAPLVVAVNKIDKPEANPDRVEQELLQHEVISEKFGGDVQFVPVSAKKGMGIDDLLDAILLQSEVLELTAVKDGMASGVVIESYLDKGRGPVATILVQSGTLRKGDIVLCGFEYGRVRAMRDENGKEIDEAGPSIPVEVLGLSGVPAAGDEATVVRDEKKAREVALHRQGKFREVKLARQQKAKLENMFSNMTEGDVAELNIIVKADVQGSVEAIIQSLQDLSTDEVKVKVVGSGVGGISETDATLAAASNAIMVGFNVRADASARRIIEAENIDLRYYSIIYELLNDVKAAMSGMLQPEFKQEIIGLAEVRDVFKHPKFGAIAGCMVTEGVVKRNNPIRVLRDNVVIFEGELESLRRFKDDVAEVRNGMECGIGVKNYNDVKVGDQIEVFEIVEIKRSI</sequence>
<evidence type="ECO:0000256" key="8">
    <source>
        <dbReference type="ARBA" id="ARBA00023134"/>
    </source>
</evidence>
<comment type="similarity">
    <text evidence="2 9 10">Belongs to the TRAFAC class translation factor GTPase superfamily. Classic translation factor GTPase family. IF-2 subfamily.</text>
</comment>
<dbReference type="Gene3D" id="3.40.50.300">
    <property type="entry name" value="P-loop containing nucleotide triphosphate hydrolases"/>
    <property type="match status" value="1"/>
</dbReference>
<dbReference type="Pfam" id="PF11987">
    <property type="entry name" value="IF-2"/>
    <property type="match status" value="1"/>
</dbReference>
<dbReference type="InterPro" id="IPR009000">
    <property type="entry name" value="Transl_B-barrel_sf"/>
</dbReference>
<dbReference type="NCBIfam" id="TIGR00487">
    <property type="entry name" value="IF-2"/>
    <property type="match status" value="1"/>
</dbReference>
<dbReference type="InterPro" id="IPR004161">
    <property type="entry name" value="EFTu-like_2"/>
</dbReference>
<evidence type="ECO:0000256" key="6">
    <source>
        <dbReference type="ARBA" id="ARBA00022741"/>
    </source>
</evidence>
<protein>
    <recommendedName>
        <fullName evidence="3 9">Translation initiation factor IF-2</fullName>
    </recommendedName>
</protein>